<evidence type="ECO:0000256" key="4">
    <source>
        <dbReference type="ARBA" id="ARBA00022741"/>
    </source>
</evidence>
<comment type="cofactor">
    <cofactor evidence="8">
        <name>Mg(2+)</name>
        <dbReference type="ChEBI" id="CHEBI:18420"/>
    </cofactor>
</comment>
<dbReference type="InterPro" id="IPR036726">
    <property type="entry name" value="GTP1_OBG_dom_sf"/>
</dbReference>
<keyword evidence="3 8" id="KW-0479">Metal-binding</keyword>
<dbReference type="FunFam" id="2.70.210.12:FF:000001">
    <property type="entry name" value="GTPase Obg"/>
    <property type="match status" value="1"/>
</dbReference>
<dbReference type="Gene3D" id="3.40.50.300">
    <property type="entry name" value="P-loop containing nucleotide triphosphate hydrolases"/>
    <property type="match status" value="1"/>
</dbReference>
<dbReference type="PROSITE" id="PS51883">
    <property type="entry name" value="OBG"/>
    <property type="match status" value="1"/>
</dbReference>
<dbReference type="SUPFAM" id="SSF52540">
    <property type="entry name" value="P-loop containing nucleoside triphosphate hydrolases"/>
    <property type="match status" value="1"/>
</dbReference>
<feature type="binding site" evidence="8">
    <location>
        <begin position="283"/>
        <end position="286"/>
    </location>
    <ligand>
        <name>GTP</name>
        <dbReference type="ChEBI" id="CHEBI:37565"/>
    </ligand>
</feature>
<name>A0A1M6SD83_9BACT</name>
<dbReference type="InterPro" id="IPR006169">
    <property type="entry name" value="GTP1_OBG_dom"/>
</dbReference>
<dbReference type="GO" id="GO:0043022">
    <property type="term" value="F:ribosome binding"/>
    <property type="evidence" value="ECO:0007669"/>
    <property type="project" value="UniProtKB-ARBA"/>
</dbReference>
<comment type="function">
    <text evidence="8">An essential GTPase which binds GTP, GDP and possibly (p)ppGpp with moderate affinity, with high nucleotide exchange rates and a fairly low GTP hydrolysis rate. Plays a role in control of the cell cycle, stress response, ribosome biogenesis and in those bacteria that undergo differentiation, in morphogenesis control.</text>
</comment>
<dbReference type="Pfam" id="PF01926">
    <property type="entry name" value="MMR_HSR1"/>
    <property type="match status" value="1"/>
</dbReference>
<dbReference type="PROSITE" id="PS00905">
    <property type="entry name" value="GTP1_OBG"/>
    <property type="match status" value="1"/>
</dbReference>
<dbReference type="NCBIfam" id="NF008954">
    <property type="entry name" value="PRK12296.1"/>
    <property type="match status" value="1"/>
</dbReference>
<protein>
    <recommendedName>
        <fullName evidence="8">GTPase Obg</fullName>
        <ecNumber evidence="8">3.6.5.-</ecNumber>
    </recommendedName>
    <alternativeName>
        <fullName evidence="8">GTP-binding protein Obg</fullName>
    </alternativeName>
</protein>
<dbReference type="SUPFAM" id="SSF82051">
    <property type="entry name" value="Obg GTP-binding protein N-terminal domain"/>
    <property type="match status" value="1"/>
</dbReference>
<dbReference type="NCBIfam" id="TIGR02729">
    <property type="entry name" value="Obg_CgtA"/>
    <property type="match status" value="1"/>
</dbReference>
<dbReference type="PANTHER" id="PTHR11702">
    <property type="entry name" value="DEVELOPMENTALLY REGULATED GTP-BINDING PROTEIN-RELATED"/>
    <property type="match status" value="1"/>
</dbReference>
<feature type="binding site" evidence="8">
    <location>
        <begin position="191"/>
        <end position="195"/>
    </location>
    <ligand>
        <name>GTP</name>
        <dbReference type="ChEBI" id="CHEBI:37565"/>
    </ligand>
</feature>
<gene>
    <name evidence="8" type="primary">obg</name>
    <name evidence="11" type="ORF">SAMN02745216_03431</name>
</gene>
<dbReference type="STRING" id="1121393.SAMN02745216_03431"/>
<dbReference type="GO" id="GO:0000287">
    <property type="term" value="F:magnesium ion binding"/>
    <property type="evidence" value="ECO:0007669"/>
    <property type="project" value="InterPro"/>
</dbReference>
<evidence type="ECO:0000313" key="12">
    <source>
        <dbReference type="Proteomes" id="UP000183994"/>
    </source>
</evidence>
<evidence type="ECO:0000313" key="11">
    <source>
        <dbReference type="EMBL" id="SHK42703.1"/>
    </source>
</evidence>
<keyword evidence="6 8" id="KW-0460">Magnesium</keyword>
<feature type="binding site" evidence="8">
    <location>
        <position position="173"/>
    </location>
    <ligand>
        <name>Mg(2+)</name>
        <dbReference type="ChEBI" id="CHEBI:18420"/>
    </ligand>
</feature>
<dbReference type="OrthoDB" id="9807318at2"/>
<dbReference type="PRINTS" id="PR00326">
    <property type="entry name" value="GTP1OBG"/>
</dbReference>
<dbReference type="GO" id="GO:0005525">
    <property type="term" value="F:GTP binding"/>
    <property type="evidence" value="ECO:0007669"/>
    <property type="project" value="UniProtKB-UniRule"/>
</dbReference>
<dbReference type="EC" id="3.6.5.-" evidence="8"/>
<evidence type="ECO:0000256" key="7">
    <source>
        <dbReference type="ARBA" id="ARBA00023134"/>
    </source>
</evidence>
<feature type="binding site" evidence="8">
    <location>
        <begin position="213"/>
        <end position="216"/>
    </location>
    <ligand>
        <name>GTP</name>
        <dbReference type="ChEBI" id="CHEBI:37565"/>
    </ligand>
</feature>
<comment type="similarity">
    <text evidence="1 8">Belongs to the TRAFAC class OBG-HflX-like GTPase superfamily. OBG GTPase family.</text>
</comment>
<keyword evidence="2 8" id="KW-0963">Cytoplasm</keyword>
<dbReference type="Pfam" id="PF01018">
    <property type="entry name" value="GTP1_OBG"/>
    <property type="match status" value="1"/>
</dbReference>
<keyword evidence="5 8" id="KW-0378">Hydrolase</keyword>
<evidence type="ECO:0000256" key="6">
    <source>
        <dbReference type="ARBA" id="ARBA00022842"/>
    </source>
</evidence>
<reference evidence="12" key="1">
    <citation type="submission" date="2016-11" db="EMBL/GenBank/DDBJ databases">
        <authorList>
            <person name="Varghese N."/>
            <person name="Submissions S."/>
        </authorList>
    </citation>
    <scope>NUCLEOTIDE SEQUENCE [LARGE SCALE GENOMIC DNA]</scope>
    <source>
        <strain evidence="12">DSM 16219</strain>
    </source>
</reference>
<feature type="binding site" evidence="8">
    <location>
        <begin position="310"/>
        <end position="312"/>
    </location>
    <ligand>
        <name>GTP</name>
        <dbReference type="ChEBI" id="CHEBI:37565"/>
    </ligand>
</feature>
<dbReference type="InterPro" id="IPR027417">
    <property type="entry name" value="P-loop_NTPase"/>
</dbReference>
<dbReference type="Proteomes" id="UP000183994">
    <property type="component" value="Unassembled WGS sequence"/>
</dbReference>
<dbReference type="PROSITE" id="PS51710">
    <property type="entry name" value="G_OBG"/>
    <property type="match status" value="1"/>
</dbReference>
<dbReference type="GO" id="GO:0003924">
    <property type="term" value="F:GTPase activity"/>
    <property type="evidence" value="ECO:0007669"/>
    <property type="project" value="UniProtKB-UniRule"/>
</dbReference>
<evidence type="ECO:0000259" key="9">
    <source>
        <dbReference type="PROSITE" id="PS51710"/>
    </source>
</evidence>
<dbReference type="InterPro" id="IPR006074">
    <property type="entry name" value="GTP1-OBG_CS"/>
</dbReference>
<evidence type="ECO:0000256" key="5">
    <source>
        <dbReference type="ARBA" id="ARBA00022801"/>
    </source>
</evidence>
<evidence type="ECO:0000256" key="1">
    <source>
        <dbReference type="ARBA" id="ARBA00007699"/>
    </source>
</evidence>
<dbReference type="PIRSF" id="PIRSF002401">
    <property type="entry name" value="GTP_bd_Obg/CgtA"/>
    <property type="match status" value="1"/>
</dbReference>
<dbReference type="AlphaFoldDB" id="A0A1M6SD83"/>
<sequence>MKFVDEATLLVQSGDGGRGCVSFRRERFIPRGGPDGGNGGKGGDVVLIATRAKHTLYHFRYKHRFQAQRGGHGSGANRHGKNGEDLLIEVPVGTIVRDAETSEIIADLSAEEERCIVCHGGRGGKGNKHFTSSTYRAPKFAQEGEEGEEKTLKLELKLLADVGLVGLPNAGKSSLITALTAARPKIGAYPFTTLAPSLGVLQDPYGEPVVIADIPGLIEGAAQGAGLGHRFLRHIERNRLLIHLIDASQVTAEDPLASYQAINKELSSYDQALGEKPQIVVLNKMDLPEAEEGACLFKQSCGNLQVLQISAILGEGLDELIEAIFAQLREPGRRPS</sequence>
<dbReference type="InterPro" id="IPR014100">
    <property type="entry name" value="GTP-bd_Obg/CgtA"/>
</dbReference>
<keyword evidence="7 8" id="KW-0342">GTP-binding</keyword>
<dbReference type="NCBIfam" id="NF008956">
    <property type="entry name" value="PRK12299.1"/>
    <property type="match status" value="1"/>
</dbReference>
<feature type="domain" description="OBG-type G" evidence="9">
    <location>
        <begin position="160"/>
        <end position="329"/>
    </location>
</feature>
<dbReference type="HAMAP" id="MF_01454">
    <property type="entry name" value="GTPase_Obg"/>
    <property type="match status" value="1"/>
</dbReference>
<dbReference type="CDD" id="cd01898">
    <property type="entry name" value="Obg"/>
    <property type="match status" value="1"/>
</dbReference>
<evidence type="ECO:0000256" key="2">
    <source>
        <dbReference type="ARBA" id="ARBA00022490"/>
    </source>
</evidence>
<dbReference type="Gene3D" id="2.70.210.12">
    <property type="entry name" value="GTP1/OBG domain"/>
    <property type="match status" value="1"/>
</dbReference>
<keyword evidence="12" id="KW-1185">Reference proteome</keyword>
<comment type="subunit">
    <text evidence="8">Monomer.</text>
</comment>
<organism evidence="11 12">
    <name type="scientific">Desulfatibacillum alkenivorans DSM 16219</name>
    <dbReference type="NCBI Taxonomy" id="1121393"/>
    <lineage>
        <taxon>Bacteria</taxon>
        <taxon>Pseudomonadati</taxon>
        <taxon>Thermodesulfobacteriota</taxon>
        <taxon>Desulfobacteria</taxon>
        <taxon>Desulfobacterales</taxon>
        <taxon>Desulfatibacillaceae</taxon>
        <taxon>Desulfatibacillum</taxon>
    </lineage>
</organism>
<comment type="subcellular location">
    <subcellularLocation>
        <location evidence="8">Cytoplasm</location>
    </subcellularLocation>
</comment>
<feature type="binding site" evidence="8">
    <location>
        <position position="193"/>
    </location>
    <ligand>
        <name>Mg(2+)</name>
        <dbReference type="ChEBI" id="CHEBI:18420"/>
    </ligand>
</feature>
<dbReference type="GO" id="GO:0042254">
    <property type="term" value="P:ribosome biogenesis"/>
    <property type="evidence" value="ECO:0007669"/>
    <property type="project" value="UniProtKB-UniRule"/>
</dbReference>
<dbReference type="InterPro" id="IPR031167">
    <property type="entry name" value="G_OBG"/>
</dbReference>
<dbReference type="InterPro" id="IPR045086">
    <property type="entry name" value="OBG_GTPase"/>
</dbReference>
<proteinExistence type="inferred from homology"/>
<feature type="binding site" evidence="8">
    <location>
        <begin position="166"/>
        <end position="173"/>
    </location>
    <ligand>
        <name>GTP</name>
        <dbReference type="ChEBI" id="CHEBI:37565"/>
    </ligand>
</feature>
<dbReference type="NCBIfam" id="NF008955">
    <property type="entry name" value="PRK12297.1"/>
    <property type="match status" value="1"/>
</dbReference>
<feature type="domain" description="Obg" evidence="10">
    <location>
        <begin position="1"/>
        <end position="159"/>
    </location>
</feature>
<evidence type="ECO:0000256" key="8">
    <source>
        <dbReference type="HAMAP-Rule" id="MF_01454"/>
    </source>
</evidence>
<dbReference type="EMBL" id="FQZU01000024">
    <property type="protein sequence ID" value="SHK42703.1"/>
    <property type="molecule type" value="Genomic_DNA"/>
</dbReference>
<dbReference type="InterPro" id="IPR006073">
    <property type="entry name" value="GTP-bd"/>
</dbReference>
<dbReference type="GO" id="GO:0005737">
    <property type="term" value="C:cytoplasm"/>
    <property type="evidence" value="ECO:0007669"/>
    <property type="project" value="UniProtKB-SubCell"/>
</dbReference>
<dbReference type="RefSeq" id="WP_073477481.1">
    <property type="nucleotide sequence ID" value="NZ_FQZU01000024.1"/>
</dbReference>
<accession>A0A1M6SD83</accession>
<evidence type="ECO:0000256" key="3">
    <source>
        <dbReference type="ARBA" id="ARBA00022723"/>
    </source>
</evidence>
<keyword evidence="4 8" id="KW-0547">Nucleotide-binding</keyword>
<evidence type="ECO:0000259" key="10">
    <source>
        <dbReference type="PROSITE" id="PS51883"/>
    </source>
</evidence>
<dbReference type="PANTHER" id="PTHR11702:SF31">
    <property type="entry name" value="MITOCHONDRIAL RIBOSOME-ASSOCIATED GTPASE 2"/>
    <property type="match status" value="1"/>
</dbReference>